<dbReference type="GO" id="GO:0015344">
    <property type="term" value="F:siderophore uptake transmembrane transporter activity"/>
    <property type="evidence" value="ECO:0007669"/>
    <property type="project" value="TreeGrafter"/>
</dbReference>
<dbReference type="AlphaFoldDB" id="A0A3M0D077"/>
<keyword evidence="4" id="KW-0812">Transmembrane</keyword>
<dbReference type="InterPro" id="IPR013784">
    <property type="entry name" value="Carb-bd-like_fold"/>
</dbReference>
<dbReference type="InParanoid" id="A0A3M0D077"/>
<dbReference type="GO" id="GO:0009279">
    <property type="term" value="C:cell outer membrane"/>
    <property type="evidence" value="ECO:0007669"/>
    <property type="project" value="UniProtKB-SubCell"/>
</dbReference>
<dbReference type="PANTHER" id="PTHR30069">
    <property type="entry name" value="TONB-DEPENDENT OUTER MEMBRANE RECEPTOR"/>
    <property type="match status" value="1"/>
</dbReference>
<keyword evidence="7" id="KW-0732">Signal</keyword>
<dbReference type="PANTHER" id="PTHR30069:SF46">
    <property type="entry name" value="OAR PROTEIN"/>
    <property type="match status" value="1"/>
</dbReference>
<gene>
    <name evidence="9" type="ORF">BXY39_0059</name>
</gene>
<evidence type="ECO:0000313" key="9">
    <source>
        <dbReference type="EMBL" id="RMB13066.1"/>
    </source>
</evidence>
<evidence type="ECO:0000259" key="8">
    <source>
        <dbReference type="Pfam" id="PF25183"/>
    </source>
</evidence>
<comment type="caution">
    <text evidence="9">The sequence shown here is derived from an EMBL/GenBank/DDBJ whole genome shotgun (WGS) entry which is preliminary data.</text>
</comment>
<keyword evidence="10" id="KW-1185">Reference proteome</keyword>
<keyword evidence="9" id="KW-0645">Protease</keyword>
<feature type="signal peptide" evidence="7">
    <location>
        <begin position="1"/>
        <end position="26"/>
    </location>
</feature>
<comment type="subcellular location">
    <subcellularLocation>
        <location evidence="1">Cell outer membrane</location>
        <topology evidence="1">Multi-pass membrane protein</topology>
    </subcellularLocation>
</comment>
<feature type="domain" description="TonB-dependent transporter Oar-like beta-barrel" evidence="8">
    <location>
        <begin position="242"/>
        <end position="311"/>
    </location>
</feature>
<dbReference type="GO" id="GO:0044718">
    <property type="term" value="P:siderophore transmembrane transport"/>
    <property type="evidence" value="ECO:0007669"/>
    <property type="project" value="TreeGrafter"/>
</dbReference>
<dbReference type="Gene3D" id="2.170.130.10">
    <property type="entry name" value="TonB-dependent receptor, plug domain"/>
    <property type="match status" value="1"/>
</dbReference>
<evidence type="ECO:0000313" key="10">
    <source>
        <dbReference type="Proteomes" id="UP000271227"/>
    </source>
</evidence>
<dbReference type="InterPro" id="IPR057601">
    <property type="entry name" value="Oar-like_b-barrel"/>
</dbReference>
<keyword evidence="2" id="KW-0813">Transport</keyword>
<dbReference type="InterPro" id="IPR039426">
    <property type="entry name" value="TonB-dep_rcpt-like"/>
</dbReference>
<sequence length="1059" mass="116859">MKRQLKAALYSGVALSAALAATPVVAQEITSQITGSVADASGAPAVGVDVIVVHVPSGSRVTRVTNEQGNFVARGLRPGGPYTVEIVGSDRYTGQTLTNVFLNVGQALPLRLSVAADGGSVEEIAVTAERVAQTLQGAGSTTYTAESIRELPSISRDFYDFIRLNPFVSFRNGQVSFAGANNRLNSIVVDGVQQDDVFGLNGSGVPTQRSPLSNDAIEQVGASPAPFDVENGQFQGGLINVVTKSGTNEFHGTAFYQFRDEGLAGDRSDGRDVDLGDFEEEFYGASLGGPIIKDKLFFFLNYEKFDRTSPNLFGAEGSGRANEIPGVSQADADRIRGITQDRYGFDPLSADVPNLEEEDEKIFAKIDWNINENHRAFFSFQQTEGNEIQFTGNSQRDEELALESHFYDRSEDLTAYNFQVFSDWTDNFSTEMKVAYREQVTGQVSRGGLGFGDVQVFLDPDQGVNGPSVNLGPDQFRHANELNSDTWQVKLQGDYLTGDHNISFGYEFSTVDVFNLFVPSSLGVWQFLTIDDYEAGIADTFTYSNAPTGNPIDGAANFSYQNHVAYIQDRWTVNDRLTLTGGIRFETFVTDDEPAENQFFVDRNGFTNTTTIDGESLILPRFSFDYQIDDRQKVRGGAGLFAGGDPLVWISNNFSTDGVTVGSFEVDRATASAEDIARFLDNQDPTTLPAGVNDRVTSSPVSTVNAIDPDFDLPSVWRFNIAYERFQDLGFLGDDWKFTLEAIWSETEDAPLWTELRRRGRAVGIAPDGSPIYGPQGGDDVLLTNTSEGRSASYAISAEKQWENFSFFGAYTYSDVDVVNPATSSRASSNFEFVPHTDRNDVRVGRSQFEIRHDLTLVGSYRKKFFGDNETIFTLAYNGRSGRPFSLTFDEFLQFGGTRDADAGDSHLLYVPTTAEVGIFGVDDDDPTKTVLLDGITEAEFNEFIDELGLERGQTVDRNGERASWVDQLDLRIAQEVPVGFGKIELWMDMENVLNFIDSDMGNIDEPAFATIPVVDLDVEQLGGQTKFVYSDLRDPTSRFTLRPEQSVWRIQFGVRYRF</sequence>
<evidence type="ECO:0000256" key="4">
    <source>
        <dbReference type="ARBA" id="ARBA00022692"/>
    </source>
</evidence>
<feature type="domain" description="TonB-dependent transporter Oar-like beta-barrel" evidence="8">
    <location>
        <begin position="354"/>
        <end position="995"/>
    </location>
</feature>
<proteinExistence type="predicted"/>
<keyword evidence="6" id="KW-0998">Cell outer membrane</keyword>
<evidence type="ECO:0000256" key="6">
    <source>
        <dbReference type="ARBA" id="ARBA00023237"/>
    </source>
</evidence>
<name>A0A3M0D077_9PROT</name>
<accession>A0A3M0D077</accession>
<evidence type="ECO:0000256" key="7">
    <source>
        <dbReference type="SAM" id="SignalP"/>
    </source>
</evidence>
<dbReference type="InterPro" id="IPR036942">
    <property type="entry name" value="Beta-barrel_TonB_sf"/>
</dbReference>
<dbReference type="GO" id="GO:0030246">
    <property type="term" value="F:carbohydrate binding"/>
    <property type="evidence" value="ECO:0007669"/>
    <property type="project" value="InterPro"/>
</dbReference>
<dbReference type="Gene3D" id="2.60.40.1120">
    <property type="entry name" value="Carboxypeptidase-like, regulatory domain"/>
    <property type="match status" value="1"/>
</dbReference>
<dbReference type="RefSeq" id="WP_170163513.1">
    <property type="nucleotide sequence ID" value="NZ_REFR01000001.1"/>
</dbReference>
<keyword evidence="3" id="KW-1134">Transmembrane beta strand</keyword>
<evidence type="ECO:0000256" key="5">
    <source>
        <dbReference type="ARBA" id="ARBA00023136"/>
    </source>
</evidence>
<evidence type="ECO:0000256" key="2">
    <source>
        <dbReference type="ARBA" id="ARBA00022448"/>
    </source>
</evidence>
<keyword evidence="5" id="KW-0472">Membrane</keyword>
<dbReference type="GO" id="GO:0004180">
    <property type="term" value="F:carboxypeptidase activity"/>
    <property type="evidence" value="ECO:0007669"/>
    <property type="project" value="UniProtKB-KW"/>
</dbReference>
<dbReference type="Proteomes" id="UP000271227">
    <property type="component" value="Unassembled WGS sequence"/>
</dbReference>
<feature type="chain" id="PRO_5018027354" evidence="7">
    <location>
        <begin position="27"/>
        <end position="1059"/>
    </location>
</feature>
<dbReference type="InterPro" id="IPR037066">
    <property type="entry name" value="Plug_dom_sf"/>
</dbReference>
<keyword evidence="9" id="KW-0378">Hydrolase</keyword>
<dbReference type="Pfam" id="PF25183">
    <property type="entry name" value="OMP_b-brl_4"/>
    <property type="match status" value="2"/>
</dbReference>
<dbReference type="Pfam" id="PF13620">
    <property type="entry name" value="CarboxypepD_reg"/>
    <property type="match status" value="1"/>
</dbReference>
<keyword evidence="9" id="KW-0121">Carboxypeptidase</keyword>
<dbReference type="SUPFAM" id="SSF49452">
    <property type="entry name" value="Starch-binding domain-like"/>
    <property type="match status" value="1"/>
</dbReference>
<evidence type="ECO:0000256" key="3">
    <source>
        <dbReference type="ARBA" id="ARBA00022452"/>
    </source>
</evidence>
<organism evidence="9 10">
    <name type="scientific">Eilatimonas milleporae</name>
    <dbReference type="NCBI Taxonomy" id="911205"/>
    <lineage>
        <taxon>Bacteria</taxon>
        <taxon>Pseudomonadati</taxon>
        <taxon>Pseudomonadota</taxon>
        <taxon>Alphaproteobacteria</taxon>
        <taxon>Kordiimonadales</taxon>
        <taxon>Kordiimonadaceae</taxon>
        <taxon>Eilatimonas</taxon>
    </lineage>
</organism>
<dbReference type="Gene3D" id="2.40.170.20">
    <property type="entry name" value="TonB-dependent receptor, beta-barrel domain"/>
    <property type="match status" value="1"/>
</dbReference>
<evidence type="ECO:0000256" key="1">
    <source>
        <dbReference type="ARBA" id="ARBA00004571"/>
    </source>
</evidence>
<reference evidence="9 10" key="1">
    <citation type="submission" date="2018-10" db="EMBL/GenBank/DDBJ databases">
        <title>Genomic Encyclopedia of Archaeal and Bacterial Type Strains, Phase II (KMG-II): from individual species to whole genera.</title>
        <authorList>
            <person name="Goeker M."/>
        </authorList>
    </citation>
    <scope>NUCLEOTIDE SEQUENCE [LARGE SCALE GENOMIC DNA]</scope>
    <source>
        <strain evidence="9 10">DSM 25217</strain>
    </source>
</reference>
<protein>
    <submittedName>
        <fullName evidence="9">Carboxypeptidase family protein</fullName>
    </submittedName>
</protein>
<dbReference type="SUPFAM" id="SSF56935">
    <property type="entry name" value="Porins"/>
    <property type="match status" value="1"/>
</dbReference>
<dbReference type="EMBL" id="REFR01000001">
    <property type="protein sequence ID" value="RMB13066.1"/>
    <property type="molecule type" value="Genomic_DNA"/>
</dbReference>